<protein>
    <submittedName>
        <fullName evidence="2">C295L protein</fullName>
    </submittedName>
</protein>
<evidence type="ECO:0000313" key="2">
    <source>
        <dbReference type="EMBL" id="KAF0887163.1"/>
    </source>
</evidence>
<feature type="compositionally biased region" description="Basic and acidic residues" evidence="1">
    <location>
        <begin position="182"/>
        <end position="195"/>
    </location>
</feature>
<name>A0A6G1BIB4_CROCR</name>
<feature type="non-terminal residue" evidence="2">
    <location>
        <position position="523"/>
    </location>
</feature>
<dbReference type="EMBL" id="VOAJ01000527">
    <property type="protein sequence ID" value="KAF0887163.1"/>
    <property type="molecule type" value="Genomic_DNA"/>
</dbReference>
<reference evidence="2 3" key="1">
    <citation type="submission" date="2019-11" db="EMBL/GenBank/DDBJ databases">
        <authorList>
            <person name="Yang C."/>
            <person name="Li F."/>
        </authorList>
    </citation>
    <scope>NUCLEOTIDE SEQUENCE [LARGE SCALE GENOMIC DNA]</scope>
    <source>
        <strain evidence="2">KB4526</strain>
        <tissue evidence="2">Muscle</tissue>
    </source>
</reference>
<feature type="compositionally biased region" description="Basic and acidic residues" evidence="1">
    <location>
        <begin position="451"/>
        <end position="465"/>
    </location>
</feature>
<feature type="region of interest" description="Disordered" evidence="1">
    <location>
        <begin position="379"/>
        <end position="503"/>
    </location>
</feature>
<organism evidence="2 3">
    <name type="scientific">Crocuta crocuta</name>
    <name type="common">Spotted hyena</name>
    <dbReference type="NCBI Taxonomy" id="9678"/>
    <lineage>
        <taxon>Eukaryota</taxon>
        <taxon>Metazoa</taxon>
        <taxon>Chordata</taxon>
        <taxon>Craniata</taxon>
        <taxon>Vertebrata</taxon>
        <taxon>Euteleostomi</taxon>
        <taxon>Mammalia</taxon>
        <taxon>Eutheria</taxon>
        <taxon>Laurasiatheria</taxon>
        <taxon>Carnivora</taxon>
        <taxon>Feliformia</taxon>
        <taxon>Hyaenidae</taxon>
        <taxon>Crocuta</taxon>
    </lineage>
</organism>
<dbReference type="Proteomes" id="UP000475037">
    <property type="component" value="Unassembled WGS sequence"/>
</dbReference>
<keyword evidence="3" id="KW-1185">Reference proteome</keyword>
<sequence>ARPCPSPNHEAPLLRRKHKLLQVREKGELALQGRQGPQRRAAGELKPGAREAPSPPARGPERPCLAHLFSAAGGQAREHRPDPEGSAQRGAARLQRAGEKHRAEKGHREEPGRPQARRTKRKAGGAEKQGAARATGQTRRAPGPPGRNKGRRVPSTTTGGEGHDPQARRGANVEKLLPAVEDLERLGKTGREGARDGPTQPGKEASSPGPGLKNNGLDQGPQGKVKDLEQPWPVGSPCRRGAVSPGSLGQHGVRSTWQRELEFTFEELFDTNRKLKKHLILNLDPRSGAEHSPGGEHGPSGMQDDRGETLRDQKTGDVGADVEPGGEPARPALVDAHQTASEDSLTKFLSELENQKNPRLAKFRFKHESKPFPKAGMLMDEENQLPCGTGSGQAPARLDPLAQGPRQPALQDPPDGAGWMAFRPRQRTEPERRPGRRPEEPTGPPGLSWEAHSRAALEEQREQRRACLARLKSHSLPDQEEEEACERSTTSPLASSCVDDRHGQMIHDLEQQIEEQNKLHKQF</sequence>
<accession>A0A6G1BIB4</accession>
<evidence type="ECO:0000256" key="1">
    <source>
        <dbReference type="SAM" id="MobiDB-lite"/>
    </source>
</evidence>
<feature type="compositionally biased region" description="Low complexity" evidence="1">
    <location>
        <begin position="129"/>
        <end position="141"/>
    </location>
</feature>
<gene>
    <name evidence="2" type="primary">Cep295nl</name>
    <name evidence="2" type="ORF">FOF47_R00781</name>
</gene>
<dbReference type="AlphaFoldDB" id="A0A6G1BIB4"/>
<evidence type="ECO:0000313" key="3">
    <source>
        <dbReference type="Proteomes" id="UP000475037"/>
    </source>
</evidence>
<feature type="region of interest" description="Disordered" evidence="1">
    <location>
        <begin position="284"/>
        <end position="347"/>
    </location>
</feature>
<proteinExistence type="predicted"/>
<comment type="caution">
    <text evidence="2">The sequence shown here is derived from an EMBL/GenBank/DDBJ whole genome shotgun (WGS) entry which is preliminary data.</text>
</comment>
<feature type="compositionally biased region" description="Basic and acidic residues" evidence="1">
    <location>
        <begin position="303"/>
        <end position="315"/>
    </location>
</feature>
<feature type="compositionally biased region" description="Basic and acidic residues" evidence="1">
    <location>
        <begin position="96"/>
        <end position="112"/>
    </location>
</feature>
<feature type="non-terminal residue" evidence="2">
    <location>
        <position position="1"/>
    </location>
</feature>
<feature type="region of interest" description="Disordered" evidence="1">
    <location>
        <begin position="28"/>
        <end position="253"/>
    </location>
</feature>
<feature type="compositionally biased region" description="Basic and acidic residues" evidence="1">
    <location>
        <begin position="426"/>
        <end position="440"/>
    </location>
</feature>